<reference evidence="3 4" key="1">
    <citation type="journal article" date="2014" name="PLoS Genet.">
        <title>Phylogenetically driven sequencing of extremely halophilic archaea reveals strategies for static and dynamic osmo-response.</title>
        <authorList>
            <person name="Becker E.A."/>
            <person name="Seitzer P.M."/>
            <person name="Tritt A."/>
            <person name="Larsen D."/>
            <person name="Krusor M."/>
            <person name="Yao A.I."/>
            <person name="Wu D."/>
            <person name="Madern D."/>
            <person name="Eisen J.A."/>
            <person name="Darling A.E."/>
            <person name="Facciotti M.T."/>
        </authorList>
    </citation>
    <scope>NUCLEOTIDE SEQUENCE [LARGE SCALE GENOMIC DNA]</scope>
    <source>
        <strain evidence="3 4">JCM 10879</strain>
    </source>
</reference>
<dbReference type="Gene3D" id="2.30.30.40">
    <property type="entry name" value="SH3 Domains"/>
    <property type="match status" value="1"/>
</dbReference>
<evidence type="ECO:0000256" key="1">
    <source>
        <dbReference type="SAM" id="MobiDB-lite"/>
    </source>
</evidence>
<feature type="domain" description="CheW-like" evidence="2">
    <location>
        <begin position="36"/>
        <end position="184"/>
    </location>
</feature>
<dbReference type="PROSITE" id="PS50851">
    <property type="entry name" value="CHEW"/>
    <property type="match status" value="1"/>
</dbReference>
<gene>
    <name evidence="3" type="ORF">C446_03863</name>
</gene>
<dbReference type="PANTHER" id="PTHR22617:SF23">
    <property type="entry name" value="CHEMOTAXIS PROTEIN CHEW"/>
    <property type="match status" value="1"/>
</dbReference>
<sequence>MAELPDNLLGIDGADGPGSGRNRTADSDGERDSEEEIRAVLFRLGDYRFGIPVDDVRTTTDLQEDVTPVPRAADAIEGVVDLRGEITAVIDPSVHFPPAECDPDGEKLLVFERSAEQQAAAIRVDEVLRVEPVPESNLHDQDSVADSELSGDVLEHPLVDTLLELERRPRRRLDEQVVSPEPVDESDDGSDSLLDGTTGDPDDDEPVVESFELEDDGESDAATTDFDDDSTTSSQGFSPNDAATERIVIEGIPLIDVEKFLTASGHRVEAQRSFDTEHS</sequence>
<dbReference type="GO" id="GO:0006935">
    <property type="term" value="P:chemotaxis"/>
    <property type="evidence" value="ECO:0007669"/>
    <property type="project" value="InterPro"/>
</dbReference>
<dbReference type="eggNOG" id="arCOG02395">
    <property type="taxonomic scope" value="Archaea"/>
</dbReference>
<dbReference type="Gene3D" id="2.40.50.180">
    <property type="entry name" value="CheA-289, Domain 4"/>
    <property type="match status" value="1"/>
</dbReference>
<dbReference type="InterPro" id="IPR002545">
    <property type="entry name" value="CheW-lke_dom"/>
</dbReference>
<dbReference type="OrthoDB" id="115049at2157"/>
<keyword evidence="4" id="KW-1185">Reference proteome</keyword>
<feature type="region of interest" description="Disordered" evidence="1">
    <location>
        <begin position="1"/>
        <end position="34"/>
    </location>
</feature>
<dbReference type="RefSeq" id="WP_006671732.1">
    <property type="nucleotide sequence ID" value="NZ_AOMA01000049.1"/>
</dbReference>
<organism evidence="3 4">
    <name type="scientific">Halobiforma nitratireducens JCM 10879</name>
    <dbReference type="NCBI Taxonomy" id="1227454"/>
    <lineage>
        <taxon>Archaea</taxon>
        <taxon>Methanobacteriati</taxon>
        <taxon>Methanobacteriota</taxon>
        <taxon>Stenosarchaea group</taxon>
        <taxon>Halobacteria</taxon>
        <taxon>Halobacteriales</taxon>
        <taxon>Natrialbaceae</taxon>
        <taxon>Halobiforma</taxon>
    </lineage>
</organism>
<dbReference type="SUPFAM" id="SSF50341">
    <property type="entry name" value="CheW-like"/>
    <property type="match status" value="1"/>
</dbReference>
<protein>
    <submittedName>
        <fullName evidence="3">Chemotaxis protein CheW</fullName>
    </submittedName>
</protein>
<dbReference type="Pfam" id="PF01584">
    <property type="entry name" value="CheW"/>
    <property type="match status" value="1"/>
</dbReference>
<dbReference type="GO" id="GO:0007165">
    <property type="term" value="P:signal transduction"/>
    <property type="evidence" value="ECO:0007669"/>
    <property type="project" value="InterPro"/>
</dbReference>
<dbReference type="InterPro" id="IPR039315">
    <property type="entry name" value="CheW"/>
</dbReference>
<dbReference type="STRING" id="1227454.C446_03863"/>
<accession>M0MA04</accession>
<feature type="compositionally biased region" description="Acidic residues" evidence="1">
    <location>
        <begin position="200"/>
        <end position="230"/>
    </location>
</feature>
<evidence type="ECO:0000313" key="3">
    <source>
        <dbReference type="EMBL" id="EMA42566.1"/>
    </source>
</evidence>
<dbReference type="PATRIC" id="fig|1227454.3.peg.749"/>
<dbReference type="GO" id="GO:0005829">
    <property type="term" value="C:cytosol"/>
    <property type="evidence" value="ECO:0007669"/>
    <property type="project" value="TreeGrafter"/>
</dbReference>
<dbReference type="InterPro" id="IPR036061">
    <property type="entry name" value="CheW-like_dom_sf"/>
</dbReference>
<feature type="region of interest" description="Disordered" evidence="1">
    <location>
        <begin position="133"/>
        <end position="152"/>
    </location>
</feature>
<evidence type="ECO:0000313" key="4">
    <source>
        <dbReference type="Proteomes" id="UP000011607"/>
    </source>
</evidence>
<dbReference type="Proteomes" id="UP000011607">
    <property type="component" value="Unassembled WGS sequence"/>
</dbReference>
<dbReference type="SMART" id="SM00260">
    <property type="entry name" value="CheW"/>
    <property type="match status" value="1"/>
</dbReference>
<evidence type="ECO:0000259" key="2">
    <source>
        <dbReference type="PROSITE" id="PS50851"/>
    </source>
</evidence>
<comment type="caution">
    <text evidence="3">The sequence shown here is derived from an EMBL/GenBank/DDBJ whole genome shotgun (WGS) entry which is preliminary data.</text>
</comment>
<dbReference type="AlphaFoldDB" id="M0MA04"/>
<proteinExistence type="predicted"/>
<dbReference type="PANTHER" id="PTHR22617">
    <property type="entry name" value="CHEMOTAXIS SENSOR HISTIDINE KINASE-RELATED"/>
    <property type="match status" value="1"/>
</dbReference>
<dbReference type="EMBL" id="AOMA01000049">
    <property type="protein sequence ID" value="EMA42566.1"/>
    <property type="molecule type" value="Genomic_DNA"/>
</dbReference>
<name>M0MA04_9EURY</name>
<feature type="region of interest" description="Disordered" evidence="1">
    <location>
        <begin position="173"/>
        <end position="244"/>
    </location>
</feature>